<name>A0A084SY99_9BACT</name>
<evidence type="ECO:0000256" key="2">
    <source>
        <dbReference type="SAM" id="SignalP"/>
    </source>
</evidence>
<evidence type="ECO:0000313" key="4">
    <source>
        <dbReference type="EMBL" id="KFA93434.1"/>
    </source>
</evidence>
<feature type="signal peptide" evidence="2">
    <location>
        <begin position="1"/>
        <end position="20"/>
    </location>
</feature>
<dbReference type="InterPro" id="IPR027268">
    <property type="entry name" value="Peptidase_M4/M1_CTD_sf"/>
</dbReference>
<dbReference type="Proteomes" id="UP000028547">
    <property type="component" value="Unassembled WGS sequence"/>
</dbReference>
<dbReference type="AlphaFoldDB" id="A0A084SY99"/>
<organism evidence="4 5">
    <name type="scientific">Archangium violaceum Cb vi76</name>
    <dbReference type="NCBI Taxonomy" id="1406225"/>
    <lineage>
        <taxon>Bacteria</taxon>
        <taxon>Pseudomonadati</taxon>
        <taxon>Myxococcota</taxon>
        <taxon>Myxococcia</taxon>
        <taxon>Myxococcales</taxon>
        <taxon>Cystobacterineae</taxon>
        <taxon>Archangiaceae</taxon>
        <taxon>Archangium</taxon>
    </lineage>
</organism>
<feature type="domain" description="Peptidase MA-like" evidence="3">
    <location>
        <begin position="301"/>
        <end position="452"/>
    </location>
</feature>
<accession>A0A084SY99</accession>
<evidence type="ECO:0000256" key="1">
    <source>
        <dbReference type="SAM" id="MobiDB-lite"/>
    </source>
</evidence>
<reference evidence="4 5" key="1">
    <citation type="submission" date="2014-07" db="EMBL/GenBank/DDBJ databases">
        <title>Draft Genome Sequence of Gephyronic Acid Producer, Cystobacter violaceus Strain Cb vi76.</title>
        <authorList>
            <person name="Stevens D.C."/>
            <person name="Young J."/>
            <person name="Carmichael R."/>
            <person name="Tan J."/>
            <person name="Taylor R.E."/>
        </authorList>
    </citation>
    <scope>NUCLEOTIDE SEQUENCE [LARGE SCALE GENOMIC DNA]</scope>
    <source>
        <strain evidence="4 5">Cb vi76</strain>
    </source>
</reference>
<feature type="region of interest" description="Disordered" evidence="1">
    <location>
        <begin position="183"/>
        <end position="215"/>
    </location>
</feature>
<feature type="compositionally biased region" description="Polar residues" evidence="1">
    <location>
        <begin position="192"/>
        <end position="206"/>
    </location>
</feature>
<protein>
    <recommendedName>
        <fullName evidence="3">Peptidase MA-like domain-containing protein</fullName>
    </recommendedName>
</protein>
<gene>
    <name evidence="4" type="ORF">Q664_09640</name>
</gene>
<dbReference type="InterPro" id="IPR039568">
    <property type="entry name" value="Peptidase_MA-like_dom"/>
</dbReference>
<keyword evidence="2" id="KW-0732">Signal</keyword>
<proteinExistence type="predicted"/>
<dbReference type="Gene3D" id="1.25.40.10">
    <property type="entry name" value="Tetratricopeptide repeat domain"/>
    <property type="match status" value="1"/>
</dbReference>
<feature type="chain" id="PRO_5001782136" description="Peptidase MA-like domain-containing protein" evidence="2">
    <location>
        <begin position="21"/>
        <end position="455"/>
    </location>
</feature>
<comment type="caution">
    <text evidence="4">The sequence shown here is derived from an EMBL/GenBank/DDBJ whole genome shotgun (WGS) entry which is preliminary data.</text>
</comment>
<dbReference type="Pfam" id="PF13485">
    <property type="entry name" value="Peptidase_MA_2"/>
    <property type="match status" value="1"/>
</dbReference>
<dbReference type="InterPro" id="IPR011990">
    <property type="entry name" value="TPR-like_helical_dom_sf"/>
</dbReference>
<dbReference type="RefSeq" id="WP_043392408.1">
    <property type="nucleotide sequence ID" value="NZ_JPMI01000055.1"/>
</dbReference>
<dbReference type="Gene3D" id="1.10.390.10">
    <property type="entry name" value="Neutral Protease Domain 2"/>
    <property type="match status" value="1"/>
</dbReference>
<evidence type="ECO:0000259" key="3">
    <source>
        <dbReference type="Pfam" id="PF13485"/>
    </source>
</evidence>
<evidence type="ECO:0000313" key="5">
    <source>
        <dbReference type="Proteomes" id="UP000028547"/>
    </source>
</evidence>
<dbReference type="EMBL" id="JPMI01000055">
    <property type="protein sequence ID" value="KFA93434.1"/>
    <property type="molecule type" value="Genomic_DNA"/>
</dbReference>
<sequence>MRALLLLSLLSANPPTPAQAQKLAAERAWEDLYLAWSSVDPKGYSQPDRRTIAASLLKGCEALASSDGVMAYSLGERAVLYDETAPGLRCLARTALATEQRGTAEDALRRGLEHFPKEGHFGLELGKLLLEDKDPQGALAALGKVPPRSPEAAKAKALMQKARSASSEESAAMAQARAIERRFTGETEDNKGSVQPASGSASTGLSYESGVASDGMRTRSNSRFVVKYFNNARDFGQRAEYEGRIVSALDEAHFHTRQVLGETREAPVDVILYTREEFRTHQGSALARMAAGLYSDGAIRINDAAELTQQTRATLVHEYVHAVVDDLVRAAEGGQHVPIWLNEGLAEYVEWRYLGSDKPPHALATRMRGAAQSGQLPRLSDMAGGALIQQRDPALAYGTSAVAVRELLNEGGPARLLELIREVGQGASFEEALRQRYGRGVAELEASVQATLSRR</sequence>